<protein>
    <submittedName>
        <fullName evidence="2">Uncharacterized protein</fullName>
    </submittedName>
</protein>
<gene>
    <name evidence="2" type="ORF">EJB05_53869</name>
</gene>
<proteinExistence type="predicted"/>
<dbReference type="Gramene" id="TVU00687">
    <property type="protein sequence ID" value="TVU00687"/>
    <property type="gene ID" value="EJB05_53869"/>
</dbReference>
<organism evidence="2 3">
    <name type="scientific">Eragrostis curvula</name>
    <name type="common">weeping love grass</name>
    <dbReference type="NCBI Taxonomy" id="38414"/>
    <lineage>
        <taxon>Eukaryota</taxon>
        <taxon>Viridiplantae</taxon>
        <taxon>Streptophyta</taxon>
        <taxon>Embryophyta</taxon>
        <taxon>Tracheophyta</taxon>
        <taxon>Spermatophyta</taxon>
        <taxon>Magnoliopsida</taxon>
        <taxon>Liliopsida</taxon>
        <taxon>Poales</taxon>
        <taxon>Poaceae</taxon>
        <taxon>PACMAD clade</taxon>
        <taxon>Chloridoideae</taxon>
        <taxon>Eragrostideae</taxon>
        <taxon>Eragrostidinae</taxon>
        <taxon>Eragrostis</taxon>
    </lineage>
</organism>
<feature type="compositionally biased region" description="Basic and acidic residues" evidence="1">
    <location>
        <begin position="128"/>
        <end position="142"/>
    </location>
</feature>
<evidence type="ECO:0000313" key="3">
    <source>
        <dbReference type="Proteomes" id="UP000324897"/>
    </source>
</evidence>
<evidence type="ECO:0000256" key="1">
    <source>
        <dbReference type="SAM" id="MobiDB-lite"/>
    </source>
</evidence>
<evidence type="ECO:0000313" key="2">
    <source>
        <dbReference type="EMBL" id="TVU00687.1"/>
    </source>
</evidence>
<reference evidence="2 3" key="1">
    <citation type="journal article" date="2019" name="Sci. Rep.">
        <title>A high-quality genome of Eragrostis curvula grass provides insights into Poaceae evolution and supports new strategies to enhance forage quality.</title>
        <authorList>
            <person name="Carballo J."/>
            <person name="Santos B.A.C.M."/>
            <person name="Zappacosta D."/>
            <person name="Garbus I."/>
            <person name="Selva J.P."/>
            <person name="Gallo C.A."/>
            <person name="Diaz A."/>
            <person name="Albertini E."/>
            <person name="Caccamo M."/>
            <person name="Echenique V."/>
        </authorList>
    </citation>
    <scope>NUCLEOTIDE SEQUENCE [LARGE SCALE GENOMIC DNA]</scope>
    <source>
        <strain evidence="3">cv. Victoria</strain>
        <tissue evidence="2">Leaf</tissue>
    </source>
</reference>
<name>A0A5J9SP24_9POAL</name>
<comment type="caution">
    <text evidence="2">The sequence shown here is derived from an EMBL/GenBank/DDBJ whole genome shotgun (WGS) entry which is preliminary data.</text>
</comment>
<dbReference type="EMBL" id="RWGY01000557">
    <property type="protein sequence ID" value="TVU00687.1"/>
    <property type="molecule type" value="Genomic_DNA"/>
</dbReference>
<dbReference type="Proteomes" id="UP000324897">
    <property type="component" value="Unassembled WGS sequence"/>
</dbReference>
<feature type="region of interest" description="Disordered" evidence="1">
    <location>
        <begin position="128"/>
        <end position="162"/>
    </location>
</feature>
<dbReference type="AlphaFoldDB" id="A0A5J9SP24"/>
<accession>A0A5J9SP24</accession>
<sequence length="162" mass="17808">MAPPLGELSWPPLRVSAGDRPAAYACTFCEFSGVRVTTVRLRPAMHTTPYHVRPSISPFMAGATVSAQDVPPEQCIDPARGEALGTSKTRRLREVSRHAEVRSHASEADAAQVPAPAVLGHVLGVEHPAAEELPHPRHERLPRLRQRLPVGEHLYEKRQQSQ</sequence>
<feature type="non-terminal residue" evidence="2">
    <location>
        <position position="1"/>
    </location>
</feature>
<feature type="compositionally biased region" description="Basic and acidic residues" evidence="1">
    <location>
        <begin position="153"/>
        <end position="162"/>
    </location>
</feature>
<keyword evidence="3" id="KW-1185">Reference proteome</keyword>